<feature type="transmembrane region" description="Helical" evidence="1">
    <location>
        <begin position="6"/>
        <end position="24"/>
    </location>
</feature>
<organism evidence="2 3">
    <name type="scientific">Ornithinibacillus caprae</name>
    <dbReference type="NCBI Taxonomy" id="2678566"/>
    <lineage>
        <taxon>Bacteria</taxon>
        <taxon>Bacillati</taxon>
        <taxon>Bacillota</taxon>
        <taxon>Bacilli</taxon>
        <taxon>Bacillales</taxon>
        <taxon>Bacillaceae</taxon>
        <taxon>Ornithinibacillus</taxon>
    </lineage>
</organism>
<accession>A0A6N8FMU3</accession>
<reference evidence="2 3" key="1">
    <citation type="submission" date="2019-11" db="EMBL/GenBank/DDBJ databases">
        <authorList>
            <person name="Li X."/>
        </authorList>
    </citation>
    <scope>NUCLEOTIDE SEQUENCE [LARGE SCALE GENOMIC DNA]</scope>
    <source>
        <strain evidence="2 3">L9</strain>
    </source>
</reference>
<gene>
    <name evidence="2" type="ORF">GMD78_19320</name>
</gene>
<comment type="caution">
    <text evidence="2">The sequence shown here is derived from an EMBL/GenBank/DDBJ whole genome shotgun (WGS) entry which is preliminary data.</text>
</comment>
<keyword evidence="1" id="KW-1133">Transmembrane helix</keyword>
<sequence length="199" mass="22189">MKNIFNLNTVYIIAVIIALGSLLIPKGIELYNLQVQGISYVANDVEKYHNNAHPVEGEYAVTIDLSDLASNEGKVLFDDGENKIYLSEVIVHSEAEYEFFFRSRGRYSLGGASLVSGVTHTYYNGGFNSSLQAEVKASYKGETHELSPSGSSGLNYRDGDEFGFYLDFTDDIILDLKEEVMVDVTVTNLFVNLWAKKTR</sequence>
<evidence type="ECO:0000313" key="2">
    <source>
        <dbReference type="EMBL" id="MUK90511.1"/>
    </source>
</evidence>
<name>A0A6N8FMU3_9BACI</name>
<keyword evidence="3" id="KW-1185">Reference proteome</keyword>
<dbReference type="EMBL" id="WOCA01000023">
    <property type="protein sequence ID" value="MUK90511.1"/>
    <property type="molecule type" value="Genomic_DNA"/>
</dbReference>
<dbReference type="AlphaFoldDB" id="A0A6N8FMU3"/>
<evidence type="ECO:0000256" key="1">
    <source>
        <dbReference type="SAM" id="Phobius"/>
    </source>
</evidence>
<proteinExistence type="predicted"/>
<dbReference type="Proteomes" id="UP000469125">
    <property type="component" value="Unassembled WGS sequence"/>
</dbReference>
<keyword evidence="1" id="KW-0812">Transmembrane</keyword>
<keyword evidence="1" id="KW-0472">Membrane</keyword>
<protein>
    <submittedName>
        <fullName evidence="2">Uncharacterized protein</fullName>
    </submittedName>
</protein>
<evidence type="ECO:0000313" key="3">
    <source>
        <dbReference type="Proteomes" id="UP000469125"/>
    </source>
</evidence>